<gene>
    <name evidence="13 14" type="primary">queA</name>
    <name evidence="14" type="ORF">ET418_01820</name>
</gene>
<evidence type="ECO:0000313" key="15">
    <source>
        <dbReference type="Proteomes" id="UP000324298"/>
    </source>
</evidence>
<dbReference type="AlphaFoldDB" id="A0A5A9XR30"/>
<keyword evidence="5 13" id="KW-0808">Transferase</keyword>
<dbReference type="InterPro" id="IPR036100">
    <property type="entry name" value="QueA_sf"/>
</dbReference>
<comment type="caution">
    <text evidence="14">The sequence shown here is derived from an EMBL/GenBank/DDBJ whole genome shotgun (WGS) entry which is preliminary data.</text>
</comment>
<evidence type="ECO:0000256" key="1">
    <source>
        <dbReference type="ARBA" id="ARBA00004496"/>
    </source>
</evidence>
<dbReference type="InterPro" id="IPR042119">
    <property type="entry name" value="QueA_dom2"/>
</dbReference>
<evidence type="ECO:0000256" key="4">
    <source>
        <dbReference type="ARBA" id="ARBA00022490"/>
    </source>
</evidence>
<dbReference type="OrthoDB" id="9805933at2"/>
<evidence type="ECO:0000256" key="9">
    <source>
        <dbReference type="ARBA" id="ARBA00061210"/>
    </source>
</evidence>
<name>A0A5A9XR30_9BACT</name>
<keyword evidence="7 13" id="KW-0671">Queuosine biosynthesis</keyword>
<dbReference type="EC" id="2.4.99.17" evidence="10 13"/>
<keyword evidence="6 13" id="KW-0949">S-adenosyl-L-methionine</keyword>
<dbReference type="GO" id="GO:0005737">
    <property type="term" value="C:cytoplasm"/>
    <property type="evidence" value="ECO:0007669"/>
    <property type="project" value="UniProtKB-SubCell"/>
</dbReference>
<evidence type="ECO:0000313" key="14">
    <source>
        <dbReference type="EMBL" id="KAA0895280.1"/>
    </source>
</evidence>
<evidence type="ECO:0000256" key="12">
    <source>
        <dbReference type="ARBA" id="ARBA00076160"/>
    </source>
</evidence>
<dbReference type="InterPro" id="IPR003699">
    <property type="entry name" value="QueA"/>
</dbReference>
<reference evidence="14 15" key="1">
    <citation type="submission" date="2019-04" db="EMBL/GenBank/DDBJ databases">
        <title>Geobacter ruber sp. nov., ferric-reducing bacteria isolated from paddy soil.</title>
        <authorList>
            <person name="Xu Z."/>
            <person name="Masuda Y."/>
            <person name="Itoh H."/>
            <person name="Senoo K."/>
        </authorList>
    </citation>
    <scope>NUCLEOTIDE SEQUENCE [LARGE SCALE GENOMIC DNA]</scope>
    <source>
        <strain evidence="14 15">Red88</strain>
    </source>
</reference>
<dbReference type="PANTHER" id="PTHR30307">
    <property type="entry name" value="S-ADENOSYLMETHIONINE:TRNA RIBOSYLTRANSFERASE-ISOMERASE"/>
    <property type="match status" value="1"/>
</dbReference>
<evidence type="ECO:0000256" key="11">
    <source>
        <dbReference type="ARBA" id="ARBA00069325"/>
    </source>
</evidence>
<dbReference type="UniPathway" id="UPA00392"/>
<comment type="subcellular location">
    <subcellularLocation>
        <location evidence="1 13">Cytoplasm</location>
    </subcellularLocation>
</comment>
<evidence type="ECO:0000256" key="10">
    <source>
        <dbReference type="ARBA" id="ARBA00066503"/>
    </source>
</evidence>
<proteinExistence type="inferred from homology"/>
<dbReference type="Pfam" id="PF02547">
    <property type="entry name" value="Queuosine_synth"/>
    <property type="match status" value="1"/>
</dbReference>
<sequence>MLVKDFNYHLPQELIARYPAPKRDASRLMLLDRSSKTIGEDVFAHLGQYLRPGDLLVMNDTRVIPARLFGTKVTGGSVELFLVKRLSADGGEWECLLRGSKRFKEGQPILLAAGMTARVITRQGPESWRVAFSGAEPFDTWLDREGHIPLPPYLQRDDDVQDRERYQTVIASTPGAVAAPTAGLHFTRELLAALAAKGVGSARLTLHTGLGTFKPVRVEQVEEHRIHREWYEISPETANAIRSTKERGGRVVAVGTTSARALEFAVDDDGRIRAGAGEADIFIYPGYRFRVVDGLITNFHLPESTLLMLVSAFAGREFVLDAYREAVTRGFRFYSYGDAMLLI</sequence>
<comment type="pathway">
    <text evidence="2 13">tRNA modification; tRNA-queuosine biosynthesis.</text>
</comment>
<comment type="catalytic activity">
    <reaction evidence="8 13">
        <text>7-aminomethyl-7-carbaguanosine(34) in tRNA + S-adenosyl-L-methionine = epoxyqueuosine(34) in tRNA + adenine + L-methionine + 2 H(+)</text>
        <dbReference type="Rhea" id="RHEA:32155"/>
        <dbReference type="Rhea" id="RHEA-COMP:10342"/>
        <dbReference type="Rhea" id="RHEA-COMP:18582"/>
        <dbReference type="ChEBI" id="CHEBI:15378"/>
        <dbReference type="ChEBI" id="CHEBI:16708"/>
        <dbReference type="ChEBI" id="CHEBI:57844"/>
        <dbReference type="ChEBI" id="CHEBI:59789"/>
        <dbReference type="ChEBI" id="CHEBI:82833"/>
        <dbReference type="ChEBI" id="CHEBI:194443"/>
        <dbReference type="EC" id="2.4.99.17"/>
    </reaction>
</comment>
<dbReference type="SUPFAM" id="SSF111337">
    <property type="entry name" value="QueA-like"/>
    <property type="match status" value="1"/>
</dbReference>
<comment type="similarity">
    <text evidence="9 13">Belongs to the QueA family.</text>
</comment>
<evidence type="ECO:0000256" key="8">
    <source>
        <dbReference type="ARBA" id="ARBA00052751"/>
    </source>
</evidence>
<dbReference type="EMBL" id="SRSD01000001">
    <property type="protein sequence ID" value="KAA0895280.1"/>
    <property type="molecule type" value="Genomic_DNA"/>
</dbReference>
<keyword evidence="15" id="KW-1185">Reference proteome</keyword>
<dbReference type="FunFam" id="3.40.1780.10:FF:000001">
    <property type="entry name" value="S-adenosylmethionine:tRNA ribosyltransferase-isomerase"/>
    <property type="match status" value="1"/>
</dbReference>
<dbReference type="PANTHER" id="PTHR30307:SF0">
    <property type="entry name" value="S-ADENOSYLMETHIONINE:TRNA RIBOSYLTRANSFERASE-ISOMERASE"/>
    <property type="match status" value="1"/>
</dbReference>
<keyword evidence="14" id="KW-0413">Isomerase</keyword>
<evidence type="ECO:0000256" key="5">
    <source>
        <dbReference type="ARBA" id="ARBA00022679"/>
    </source>
</evidence>
<dbReference type="GO" id="GO:0051075">
    <property type="term" value="F:S-adenosylmethionine:tRNA ribosyltransferase-isomerase activity"/>
    <property type="evidence" value="ECO:0007669"/>
    <property type="project" value="UniProtKB-EC"/>
</dbReference>
<comment type="function">
    <text evidence="13">Transfers and isomerizes the ribose moiety from AdoMet to the 7-aminomethyl group of 7-deazaguanine (preQ1-tRNA) to give epoxyqueuosine (oQ-tRNA).</text>
</comment>
<evidence type="ECO:0000256" key="3">
    <source>
        <dbReference type="ARBA" id="ARBA00011245"/>
    </source>
</evidence>
<evidence type="ECO:0000256" key="13">
    <source>
        <dbReference type="HAMAP-Rule" id="MF_00113"/>
    </source>
</evidence>
<dbReference type="HAMAP" id="MF_00113">
    <property type="entry name" value="QueA"/>
    <property type="match status" value="1"/>
</dbReference>
<dbReference type="NCBIfam" id="TIGR00113">
    <property type="entry name" value="queA"/>
    <property type="match status" value="1"/>
</dbReference>
<dbReference type="Gene3D" id="2.40.10.240">
    <property type="entry name" value="QueA-like"/>
    <property type="match status" value="1"/>
</dbReference>
<protein>
    <recommendedName>
        <fullName evidence="11 13">S-adenosylmethionine:tRNA ribosyltransferase-isomerase</fullName>
        <ecNumber evidence="10 13">2.4.99.17</ecNumber>
    </recommendedName>
    <alternativeName>
        <fullName evidence="12 13">Queuosine biosynthesis protein QueA</fullName>
    </alternativeName>
</protein>
<dbReference type="InterPro" id="IPR042118">
    <property type="entry name" value="QueA_dom1"/>
</dbReference>
<organism evidence="14 15">
    <name type="scientific">Oryzomonas rubra</name>
    <dbReference type="NCBI Taxonomy" id="2509454"/>
    <lineage>
        <taxon>Bacteria</taxon>
        <taxon>Pseudomonadati</taxon>
        <taxon>Thermodesulfobacteriota</taxon>
        <taxon>Desulfuromonadia</taxon>
        <taxon>Geobacterales</taxon>
        <taxon>Geobacteraceae</taxon>
        <taxon>Oryzomonas</taxon>
    </lineage>
</organism>
<evidence type="ECO:0000256" key="7">
    <source>
        <dbReference type="ARBA" id="ARBA00022785"/>
    </source>
</evidence>
<dbReference type="RefSeq" id="WP_149305861.1">
    <property type="nucleotide sequence ID" value="NZ_SRSD01000001.1"/>
</dbReference>
<accession>A0A5A9XR30</accession>
<dbReference type="Gene3D" id="3.40.1780.10">
    <property type="entry name" value="QueA-like"/>
    <property type="match status" value="1"/>
</dbReference>
<comment type="subunit">
    <text evidence="3 13">Monomer.</text>
</comment>
<dbReference type="Proteomes" id="UP000324298">
    <property type="component" value="Unassembled WGS sequence"/>
</dbReference>
<evidence type="ECO:0000256" key="6">
    <source>
        <dbReference type="ARBA" id="ARBA00022691"/>
    </source>
</evidence>
<keyword evidence="14" id="KW-0328">Glycosyltransferase</keyword>
<dbReference type="GO" id="GO:0008616">
    <property type="term" value="P:tRNA queuosine(34) biosynthetic process"/>
    <property type="evidence" value="ECO:0007669"/>
    <property type="project" value="UniProtKB-UniRule"/>
</dbReference>
<dbReference type="NCBIfam" id="NF001140">
    <property type="entry name" value="PRK00147.1"/>
    <property type="match status" value="1"/>
</dbReference>
<keyword evidence="4 13" id="KW-0963">Cytoplasm</keyword>
<evidence type="ECO:0000256" key="2">
    <source>
        <dbReference type="ARBA" id="ARBA00004691"/>
    </source>
</evidence>